<dbReference type="AlphaFoldDB" id="A0AAU4JYD2"/>
<comment type="similarity">
    <text evidence="1">Belongs to the LysR transcriptional regulatory family.</text>
</comment>
<dbReference type="SUPFAM" id="SSF46785">
    <property type="entry name" value="Winged helix' DNA-binding domain"/>
    <property type="match status" value="1"/>
</dbReference>
<evidence type="ECO:0000256" key="2">
    <source>
        <dbReference type="ARBA" id="ARBA00023015"/>
    </source>
</evidence>
<evidence type="ECO:0000256" key="4">
    <source>
        <dbReference type="ARBA" id="ARBA00023163"/>
    </source>
</evidence>
<evidence type="ECO:0000256" key="1">
    <source>
        <dbReference type="ARBA" id="ARBA00009437"/>
    </source>
</evidence>
<sequence length="309" mass="32558">MVVPVHVPELATLDVLVTVARAGSMNAAAGKLGMSQQAVSARVHAAERETGMAVFRRSATGVEPTTEGVVILEWAAAVLDQAQRFSAGVDSLLGQRSATLTVAASMTIAEYLMPEWVVALRDAHPEVKVRVWPMNSTEVRARVVAGECAVGFVEDGGVQGGVTARVVDHDELLLVVPSDHAWARKGRVAPSTVARTALVQRESGSGTRVVFTDAMTAAGHPPAEPMLELNSVSAVRAAMLSAGSPAVLSSLSVRDDLRRGTLAAVAIDGVTMPRQLRAIWDRDRGLRGPARDLVDHAIKGRGVYPTPTS</sequence>
<keyword evidence="3" id="KW-0238">DNA-binding</keyword>
<dbReference type="InterPro" id="IPR036390">
    <property type="entry name" value="WH_DNA-bd_sf"/>
</dbReference>
<dbReference type="InterPro" id="IPR036388">
    <property type="entry name" value="WH-like_DNA-bd_sf"/>
</dbReference>
<keyword evidence="7" id="KW-1185">Reference proteome</keyword>
<dbReference type="Pfam" id="PF00126">
    <property type="entry name" value="HTH_1"/>
    <property type="match status" value="1"/>
</dbReference>
<dbReference type="EMBL" id="CP108021">
    <property type="protein sequence ID" value="WUM18794.1"/>
    <property type="molecule type" value="Genomic_DNA"/>
</dbReference>
<dbReference type="PANTHER" id="PTHR30126">
    <property type="entry name" value="HTH-TYPE TRANSCRIPTIONAL REGULATOR"/>
    <property type="match status" value="1"/>
</dbReference>
<keyword evidence="4" id="KW-0804">Transcription</keyword>
<evidence type="ECO:0000259" key="5">
    <source>
        <dbReference type="PROSITE" id="PS50931"/>
    </source>
</evidence>
<reference evidence="6 7" key="1">
    <citation type="submission" date="2022-10" db="EMBL/GenBank/DDBJ databases">
        <title>The complete genomes of actinobacterial strains from the NBC collection.</title>
        <authorList>
            <person name="Joergensen T.S."/>
            <person name="Alvarez Arevalo M."/>
            <person name="Sterndorff E.B."/>
            <person name="Faurdal D."/>
            <person name="Vuksanovic O."/>
            <person name="Mourched A.-S."/>
            <person name="Charusanti P."/>
            <person name="Shaw S."/>
            <person name="Blin K."/>
            <person name="Weber T."/>
        </authorList>
    </citation>
    <scope>NUCLEOTIDE SEQUENCE [LARGE SCALE GENOMIC DNA]</scope>
    <source>
        <strain evidence="6 7">NBC_00319</strain>
    </source>
</reference>
<proteinExistence type="inferred from homology"/>
<evidence type="ECO:0000313" key="6">
    <source>
        <dbReference type="EMBL" id="WUM18794.1"/>
    </source>
</evidence>
<dbReference type="GO" id="GO:0000976">
    <property type="term" value="F:transcription cis-regulatory region binding"/>
    <property type="evidence" value="ECO:0007669"/>
    <property type="project" value="TreeGrafter"/>
</dbReference>
<organism evidence="6 7">
    <name type="scientific">Williamsia herbipolensis</name>
    <dbReference type="NCBI Taxonomy" id="1603258"/>
    <lineage>
        <taxon>Bacteria</taxon>
        <taxon>Bacillati</taxon>
        <taxon>Actinomycetota</taxon>
        <taxon>Actinomycetes</taxon>
        <taxon>Mycobacteriales</taxon>
        <taxon>Nocardiaceae</taxon>
        <taxon>Williamsia</taxon>
    </lineage>
</organism>
<keyword evidence="2" id="KW-0805">Transcription regulation</keyword>
<dbReference type="InterPro" id="IPR005119">
    <property type="entry name" value="LysR_subst-bd"/>
</dbReference>
<dbReference type="Pfam" id="PF03466">
    <property type="entry name" value="LysR_substrate"/>
    <property type="match status" value="1"/>
</dbReference>
<dbReference type="KEGG" id="whr:OG579_13755"/>
<dbReference type="Proteomes" id="UP001432128">
    <property type="component" value="Chromosome"/>
</dbReference>
<dbReference type="RefSeq" id="WP_328856378.1">
    <property type="nucleotide sequence ID" value="NZ_CP108021.1"/>
</dbReference>
<name>A0AAU4JYD2_9NOCA</name>
<evidence type="ECO:0000256" key="3">
    <source>
        <dbReference type="ARBA" id="ARBA00023125"/>
    </source>
</evidence>
<dbReference type="PROSITE" id="PS50931">
    <property type="entry name" value="HTH_LYSR"/>
    <property type="match status" value="1"/>
</dbReference>
<protein>
    <submittedName>
        <fullName evidence="6">LysR family transcriptional regulator</fullName>
    </submittedName>
</protein>
<dbReference type="PANTHER" id="PTHR30126:SF39">
    <property type="entry name" value="HTH-TYPE TRANSCRIPTIONAL REGULATOR CYSL"/>
    <property type="match status" value="1"/>
</dbReference>
<dbReference type="InterPro" id="IPR000847">
    <property type="entry name" value="LysR_HTH_N"/>
</dbReference>
<accession>A0AAU4JYD2</accession>
<evidence type="ECO:0000313" key="7">
    <source>
        <dbReference type="Proteomes" id="UP001432128"/>
    </source>
</evidence>
<dbReference type="Gene3D" id="3.40.190.290">
    <property type="match status" value="1"/>
</dbReference>
<dbReference type="Gene3D" id="1.10.10.10">
    <property type="entry name" value="Winged helix-like DNA-binding domain superfamily/Winged helix DNA-binding domain"/>
    <property type="match status" value="1"/>
</dbReference>
<gene>
    <name evidence="6" type="ORF">OG579_13755</name>
</gene>
<feature type="domain" description="HTH lysR-type" evidence="5">
    <location>
        <begin position="8"/>
        <end position="65"/>
    </location>
</feature>
<dbReference type="SUPFAM" id="SSF53850">
    <property type="entry name" value="Periplasmic binding protein-like II"/>
    <property type="match status" value="1"/>
</dbReference>
<dbReference type="GO" id="GO:0003700">
    <property type="term" value="F:DNA-binding transcription factor activity"/>
    <property type="evidence" value="ECO:0007669"/>
    <property type="project" value="InterPro"/>
</dbReference>